<feature type="compositionally biased region" description="Low complexity" evidence="1">
    <location>
        <begin position="21"/>
        <end position="42"/>
    </location>
</feature>
<feature type="compositionally biased region" description="Low complexity" evidence="1">
    <location>
        <begin position="1"/>
        <end position="11"/>
    </location>
</feature>
<evidence type="ECO:0000256" key="1">
    <source>
        <dbReference type="SAM" id="MobiDB-lite"/>
    </source>
</evidence>
<dbReference type="AlphaFoldDB" id="G0U003"/>
<reference evidence="2" key="1">
    <citation type="journal article" date="2012" name="Proc. Natl. Acad. Sci. U.S.A.">
        <title>Antigenic diversity is generated by distinct evolutionary mechanisms in African trypanosome species.</title>
        <authorList>
            <person name="Jackson A.P."/>
            <person name="Berry A."/>
            <person name="Aslett M."/>
            <person name="Allison H.C."/>
            <person name="Burton P."/>
            <person name="Vavrova-Anderson J."/>
            <person name="Brown R."/>
            <person name="Browne H."/>
            <person name="Corton N."/>
            <person name="Hauser H."/>
            <person name="Gamble J."/>
            <person name="Gilderthorp R."/>
            <person name="Marcello L."/>
            <person name="McQuillan J."/>
            <person name="Otto T.D."/>
            <person name="Quail M.A."/>
            <person name="Sanders M.J."/>
            <person name="van Tonder A."/>
            <person name="Ginger M.L."/>
            <person name="Field M.C."/>
            <person name="Barry J.D."/>
            <person name="Hertz-Fowler C."/>
            <person name="Berriman M."/>
        </authorList>
    </citation>
    <scope>NUCLEOTIDE SEQUENCE</scope>
    <source>
        <strain evidence="2">Y486</strain>
    </source>
</reference>
<protein>
    <recommendedName>
        <fullName evidence="3">BCNT-C domain-containing protein</fullName>
    </recommendedName>
</protein>
<organism evidence="2">
    <name type="scientific">Trypanosoma vivax (strain Y486)</name>
    <dbReference type="NCBI Taxonomy" id="1055687"/>
    <lineage>
        <taxon>Eukaryota</taxon>
        <taxon>Discoba</taxon>
        <taxon>Euglenozoa</taxon>
        <taxon>Kinetoplastea</taxon>
        <taxon>Metakinetoplastina</taxon>
        <taxon>Trypanosomatida</taxon>
        <taxon>Trypanosomatidae</taxon>
        <taxon>Trypanosoma</taxon>
        <taxon>Duttonella</taxon>
    </lineage>
</organism>
<name>G0U003_TRYVY</name>
<gene>
    <name evidence="2" type="ORF">TVY486_0800060</name>
</gene>
<feature type="region of interest" description="Disordered" evidence="1">
    <location>
        <begin position="190"/>
        <end position="209"/>
    </location>
</feature>
<proteinExistence type="predicted"/>
<evidence type="ECO:0008006" key="3">
    <source>
        <dbReference type="Google" id="ProtNLM"/>
    </source>
</evidence>
<dbReference type="VEuPathDB" id="TriTrypDB:TvY486_0800060"/>
<sequence>MSSSSSSVSQSGTNSPDYESGSESATAHSSSNRSSVSSSTASVRDKAPKEHSNAIAVESMKRQQQLRRLLSQRKIGDVKTIHDGKDVEPFVFRRGMLDADDSTVFSTFSNALLFSRLCATLSTTDGHSRSQNFDDVLAAANPMFYYSFKFPLDGTVTPSSREAASHPRWKQAVVHRECAELDHSDIVVNRRKRQRSTVEASTTSGKKNGTVDVSGTVRVISDSSSIIKKSLHNWEQHLAEVLKEEGVSVQNFRRQRNDSNYIERKQFLEKSQWADYQREMELEAKQREQKMKRAIRRGETEMS</sequence>
<evidence type="ECO:0000313" key="2">
    <source>
        <dbReference type="EMBL" id="CCC49399.1"/>
    </source>
</evidence>
<accession>G0U003</accession>
<feature type="compositionally biased region" description="Polar residues" evidence="1">
    <location>
        <begin position="197"/>
        <end position="209"/>
    </location>
</feature>
<dbReference type="EMBL" id="HE573024">
    <property type="protein sequence ID" value="CCC49399.1"/>
    <property type="molecule type" value="Genomic_DNA"/>
</dbReference>
<feature type="region of interest" description="Disordered" evidence="1">
    <location>
        <begin position="1"/>
        <end position="56"/>
    </location>
</feature>
<dbReference type="OMA" id="WLYTLTN"/>
<feature type="compositionally biased region" description="Basic and acidic residues" evidence="1">
    <location>
        <begin position="43"/>
        <end position="52"/>
    </location>
</feature>